<sequence length="317" mass="34237">MKILAVMDLLDTHKKWLEEAAGDNEIVYIPAANVTIQDVSDAEVIIGNIAPALLSTASKLRWVQLFSAGASEYCKPGVLQHGVMLTNATGAYGLAISEHMLAVLLAMMKKLYVYEANQKQCLWKDEGPVTSVSGATVLVIGLGDIGGRFARLCKMMGAHVIGMRRRSTVIPDYADEMGTMERLDEYLARADVIVSSLPGTKATTGLYNKERFQAMKQGAYFINVGRGTAVVSEDLCNAVKNGHLAGAALDVTDPEPLPKNHPLWSIPGIHITPHVSGGFHLAATHDNIVKIAAANLRSYICGVPLKNEVDFMTGYKK</sequence>
<dbReference type="GO" id="GO:0051287">
    <property type="term" value="F:NAD binding"/>
    <property type="evidence" value="ECO:0007669"/>
    <property type="project" value="InterPro"/>
</dbReference>
<organism evidence="7 8">
    <name type="scientific">Megasphaera paucivorans</name>
    <dbReference type="NCBI Taxonomy" id="349095"/>
    <lineage>
        <taxon>Bacteria</taxon>
        <taxon>Bacillati</taxon>
        <taxon>Bacillota</taxon>
        <taxon>Negativicutes</taxon>
        <taxon>Veillonellales</taxon>
        <taxon>Veillonellaceae</taxon>
        <taxon>Megasphaera</taxon>
    </lineage>
</organism>
<feature type="domain" description="D-isomer specific 2-hydroxyacid dehydrogenase catalytic" evidence="5">
    <location>
        <begin position="30"/>
        <end position="309"/>
    </location>
</feature>
<dbReference type="InterPro" id="IPR036291">
    <property type="entry name" value="NAD(P)-bd_dom_sf"/>
</dbReference>
<reference evidence="7 8" key="1">
    <citation type="submission" date="2016-10" db="EMBL/GenBank/DDBJ databases">
        <authorList>
            <person name="de Groot N.N."/>
        </authorList>
    </citation>
    <scope>NUCLEOTIDE SEQUENCE [LARGE SCALE GENOMIC DNA]</scope>
    <source>
        <strain evidence="7 8">DSM 16981</strain>
    </source>
</reference>
<evidence type="ECO:0000259" key="5">
    <source>
        <dbReference type="Pfam" id="PF00389"/>
    </source>
</evidence>
<comment type="similarity">
    <text evidence="1 4">Belongs to the D-isomer specific 2-hydroxyacid dehydrogenase family.</text>
</comment>
<evidence type="ECO:0000256" key="3">
    <source>
        <dbReference type="ARBA" id="ARBA00023027"/>
    </source>
</evidence>
<evidence type="ECO:0000313" key="8">
    <source>
        <dbReference type="Proteomes" id="UP000199309"/>
    </source>
</evidence>
<evidence type="ECO:0000256" key="1">
    <source>
        <dbReference type="ARBA" id="ARBA00005854"/>
    </source>
</evidence>
<dbReference type="PANTHER" id="PTHR43333:SF1">
    <property type="entry name" value="D-ISOMER SPECIFIC 2-HYDROXYACID DEHYDROGENASE NAD-BINDING DOMAIN-CONTAINING PROTEIN"/>
    <property type="match status" value="1"/>
</dbReference>
<dbReference type="RefSeq" id="WP_091647862.1">
    <property type="nucleotide sequence ID" value="NZ_FNHQ01000003.1"/>
</dbReference>
<keyword evidence="2 4" id="KW-0560">Oxidoreductase</keyword>
<keyword evidence="8" id="KW-1185">Reference proteome</keyword>
<dbReference type="SUPFAM" id="SSF52283">
    <property type="entry name" value="Formate/glycerate dehydrogenase catalytic domain-like"/>
    <property type="match status" value="1"/>
</dbReference>
<dbReference type="Proteomes" id="UP000199309">
    <property type="component" value="Unassembled WGS sequence"/>
</dbReference>
<dbReference type="Pfam" id="PF02826">
    <property type="entry name" value="2-Hacid_dh_C"/>
    <property type="match status" value="1"/>
</dbReference>
<dbReference type="EMBL" id="FNHQ01000003">
    <property type="protein sequence ID" value="SDM23929.1"/>
    <property type="molecule type" value="Genomic_DNA"/>
</dbReference>
<dbReference type="GO" id="GO:0016616">
    <property type="term" value="F:oxidoreductase activity, acting on the CH-OH group of donors, NAD or NADP as acceptor"/>
    <property type="evidence" value="ECO:0007669"/>
    <property type="project" value="InterPro"/>
</dbReference>
<dbReference type="STRING" id="349095.SAMN05660299_00497"/>
<accession>A0A1G9RKS7</accession>
<gene>
    <name evidence="7" type="ORF">SAMN05660299_00497</name>
</gene>
<evidence type="ECO:0000313" key="7">
    <source>
        <dbReference type="EMBL" id="SDM23929.1"/>
    </source>
</evidence>
<dbReference type="PANTHER" id="PTHR43333">
    <property type="entry name" value="2-HACID_DH_C DOMAIN-CONTAINING PROTEIN"/>
    <property type="match status" value="1"/>
</dbReference>
<evidence type="ECO:0000256" key="2">
    <source>
        <dbReference type="ARBA" id="ARBA00023002"/>
    </source>
</evidence>
<name>A0A1G9RKS7_9FIRM</name>
<dbReference type="AlphaFoldDB" id="A0A1G9RKS7"/>
<dbReference type="FunFam" id="3.40.50.720:FF:000363">
    <property type="entry name" value="D-isomer specific 2-hydroxyacid dehydrogenase"/>
    <property type="match status" value="1"/>
</dbReference>
<proteinExistence type="inferred from homology"/>
<feature type="domain" description="D-isomer specific 2-hydroxyacid dehydrogenase NAD-binding" evidence="6">
    <location>
        <begin position="101"/>
        <end position="276"/>
    </location>
</feature>
<dbReference type="SUPFAM" id="SSF51735">
    <property type="entry name" value="NAD(P)-binding Rossmann-fold domains"/>
    <property type="match status" value="1"/>
</dbReference>
<protein>
    <submittedName>
        <fullName evidence="7">Phosphoglycerate dehydrogenase</fullName>
    </submittedName>
</protein>
<dbReference type="InterPro" id="IPR006140">
    <property type="entry name" value="D-isomer_DH_NAD-bd"/>
</dbReference>
<evidence type="ECO:0000259" key="6">
    <source>
        <dbReference type="Pfam" id="PF02826"/>
    </source>
</evidence>
<dbReference type="Gene3D" id="3.40.50.720">
    <property type="entry name" value="NAD(P)-binding Rossmann-like Domain"/>
    <property type="match status" value="2"/>
</dbReference>
<evidence type="ECO:0000256" key="4">
    <source>
        <dbReference type="RuleBase" id="RU003719"/>
    </source>
</evidence>
<dbReference type="Pfam" id="PF00389">
    <property type="entry name" value="2-Hacid_dh"/>
    <property type="match status" value="1"/>
</dbReference>
<dbReference type="InterPro" id="IPR006139">
    <property type="entry name" value="D-isomer_2_OHA_DH_cat_dom"/>
</dbReference>
<dbReference type="CDD" id="cd05300">
    <property type="entry name" value="2-Hacid_dh_1"/>
    <property type="match status" value="1"/>
</dbReference>
<keyword evidence="3" id="KW-0520">NAD</keyword>
<dbReference type="OrthoDB" id="9805416at2"/>